<dbReference type="EMBL" id="CAJNOK010036529">
    <property type="protein sequence ID" value="CAF1523322.1"/>
    <property type="molecule type" value="Genomic_DNA"/>
</dbReference>
<reference evidence="3" key="1">
    <citation type="submission" date="2021-02" db="EMBL/GenBank/DDBJ databases">
        <authorList>
            <person name="Nowell W R."/>
        </authorList>
    </citation>
    <scope>NUCLEOTIDE SEQUENCE</scope>
</reference>
<protein>
    <recommendedName>
        <fullName evidence="5">Glycosyltransferase 2-like domain-containing protein</fullName>
    </recommendedName>
</protein>
<dbReference type="PANTHER" id="PTHR36851">
    <property type="entry name" value="UNNAMED PRODUCT"/>
    <property type="match status" value="1"/>
</dbReference>
<keyword evidence="1" id="KW-0812">Transmembrane</keyword>
<dbReference type="Proteomes" id="UP000682733">
    <property type="component" value="Unassembled WGS sequence"/>
</dbReference>
<keyword evidence="1" id="KW-1133">Transmembrane helix</keyword>
<proteinExistence type="predicted"/>
<feature type="transmembrane region" description="Helical" evidence="1">
    <location>
        <begin position="334"/>
        <end position="356"/>
    </location>
</feature>
<evidence type="ECO:0000313" key="2">
    <source>
        <dbReference type="EMBL" id="CAF1523322.1"/>
    </source>
</evidence>
<evidence type="ECO:0008006" key="5">
    <source>
        <dbReference type="Google" id="ProtNLM"/>
    </source>
</evidence>
<dbReference type="AlphaFoldDB" id="A0A8S2TUZ1"/>
<organism evidence="3 4">
    <name type="scientific">Didymodactylos carnosus</name>
    <dbReference type="NCBI Taxonomy" id="1234261"/>
    <lineage>
        <taxon>Eukaryota</taxon>
        <taxon>Metazoa</taxon>
        <taxon>Spiralia</taxon>
        <taxon>Gnathifera</taxon>
        <taxon>Rotifera</taxon>
        <taxon>Eurotatoria</taxon>
        <taxon>Bdelloidea</taxon>
        <taxon>Philodinida</taxon>
        <taxon>Philodinidae</taxon>
        <taxon>Didymodactylos</taxon>
    </lineage>
</organism>
<keyword evidence="1" id="KW-0472">Membrane</keyword>
<feature type="transmembrane region" description="Helical" evidence="1">
    <location>
        <begin position="301"/>
        <end position="322"/>
    </location>
</feature>
<dbReference type="EMBL" id="CAJOBA010058688">
    <property type="protein sequence ID" value="CAF4310167.1"/>
    <property type="molecule type" value="Genomic_DNA"/>
</dbReference>
<feature type="transmembrane region" description="Helical" evidence="1">
    <location>
        <begin position="376"/>
        <end position="402"/>
    </location>
</feature>
<sequence>MILIPIYKEDPLIIENTLKSLIEQNVSMIIGFALEERDINSNIKYNYLINKYENFFIKIIKTIHPNHLINEISGKGSNCNYCVQILAKYYENDEIINLKNKYSNVMITVCDCDTIWCKNYFLYLNYLCTINNIKNFNHIVYTPNITNLKTFQSNHILINCMSMVRTVYTHGHFRCLGYIRGFTSEYHIPLKLLKLIDYWDNDLVHEDIHMYNKLAILNDNLLVFKHTLLPCDNQTPTNINSCYQSLKLLWYQSLRWNLFIYDLYYLFHQLYLNIFNIKRYENFQTNSYKIILQIINNYENLFFLFISPISNNLFWIFYLYMFNSYADNDIVYYLLNYIQSCFLIIQILLGIFFSLFCFNTNDENTKGEQYHGKISSVFLLGLIIMPFFATIYQGMNVIVAWIQTLKDINTHSESASKTVSNSKTNEM</sequence>
<dbReference type="Proteomes" id="UP000677228">
    <property type="component" value="Unassembled WGS sequence"/>
</dbReference>
<name>A0A8S2TUZ1_9BILA</name>
<evidence type="ECO:0000256" key="1">
    <source>
        <dbReference type="SAM" id="Phobius"/>
    </source>
</evidence>
<evidence type="ECO:0000313" key="3">
    <source>
        <dbReference type="EMBL" id="CAF4310167.1"/>
    </source>
</evidence>
<comment type="caution">
    <text evidence="3">The sequence shown here is derived from an EMBL/GenBank/DDBJ whole genome shotgun (WGS) entry which is preliminary data.</text>
</comment>
<gene>
    <name evidence="2" type="ORF">OVA965_LOCUS37888</name>
    <name evidence="3" type="ORF">TMI583_LOCUS39017</name>
</gene>
<evidence type="ECO:0000313" key="4">
    <source>
        <dbReference type="Proteomes" id="UP000682733"/>
    </source>
</evidence>
<accession>A0A8S2TUZ1</accession>
<dbReference type="PANTHER" id="PTHR36851:SF1">
    <property type="entry name" value="GLYCO_TRANS_2-LIKE DOMAIN-CONTAINING PROTEIN"/>
    <property type="match status" value="1"/>
</dbReference>